<evidence type="ECO:0000313" key="8">
    <source>
        <dbReference type="Proteomes" id="UP000053523"/>
    </source>
</evidence>
<dbReference type="InterPro" id="IPR036388">
    <property type="entry name" value="WH-like_DNA-bd_sf"/>
</dbReference>
<evidence type="ECO:0000256" key="2">
    <source>
        <dbReference type="ARBA" id="ARBA00023015"/>
    </source>
</evidence>
<dbReference type="GO" id="GO:0003677">
    <property type="term" value="F:DNA binding"/>
    <property type="evidence" value="ECO:0007669"/>
    <property type="project" value="InterPro"/>
</dbReference>
<name>A0A2K0A7P5_STAHA</name>
<evidence type="ECO:0000259" key="6">
    <source>
        <dbReference type="Pfam" id="PF01628"/>
    </source>
</evidence>
<dbReference type="PANTHER" id="PTHR34824">
    <property type="entry name" value="HEAT-INDUCIBLE TRANSCRIPTION REPRESSOR HRCA"/>
    <property type="match status" value="1"/>
</dbReference>
<dbReference type="Gene3D" id="3.30.390.60">
    <property type="entry name" value="Heat-inducible transcription repressor hrca homolog, domain 3"/>
    <property type="match status" value="1"/>
</dbReference>
<organism evidence="7 8">
    <name type="scientific">Staphylococcus haemolyticus</name>
    <dbReference type="NCBI Taxonomy" id="1283"/>
    <lineage>
        <taxon>Bacteria</taxon>
        <taxon>Bacillati</taxon>
        <taxon>Bacillota</taxon>
        <taxon>Bacilli</taxon>
        <taxon>Bacillales</taxon>
        <taxon>Staphylococcaceae</taxon>
        <taxon>Staphylococcus</taxon>
    </lineage>
</organism>
<keyword evidence="3 5" id="KW-0346">Stress response</keyword>
<dbReference type="AlphaFoldDB" id="A0A2K0A7P5"/>
<dbReference type="SUPFAM" id="SSF55781">
    <property type="entry name" value="GAF domain-like"/>
    <property type="match status" value="1"/>
</dbReference>
<dbReference type="RefSeq" id="WP_037550680.1">
    <property type="nucleotide sequence ID" value="NZ_CAJCGD010000001.1"/>
</dbReference>
<keyword evidence="1 5" id="KW-0678">Repressor</keyword>
<protein>
    <recommendedName>
        <fullName evidence="5">Heat-inducible transcription repressor HrcA</fullName>
    </recommendedName>
</protein>
<dbReference type="GO" id="GO:0045892">
    <property type="term" value="P:negative regulation of DNA-templated transcription"/>
    <property type="evidence" value="ECO:0007669"/>
    <property type="project" value="UniProtKB-UniRule"/>
</dbReference>
<dbReference type="PANTHER" id="PTHR34824:SF1">
    <property type="entry name" value="HEAT-INDUCIBLE TRANSCRIPTION REPRESSOR HRCA"/>
    <property type="match status" value="1"/>
</dbReference>
<comment type="similarity">
    <text evidence="5">Belongs to the HrcA family.</text>
</comment>
<comment type="caution">
    <text evidence="7">The sequence shown here is derived from an EMBL/GenBank/DDBJ whole genome shotgun (WGS) entry which is preliminary data.</text>
</comment>
<dbReference type="InterPro" id="IPR002571">
    <property type="entry name" value="HrcA"/>
</dbReference>
<evidence type="ECO:0000313" key="7">
    <source>
        <dbReference type="EMBL" id="PNN21040.1"/>
    </source>
</evidence>
<sequence>MITQRQLSILNAIVEDYVDLGQPIGSKALIDRHHLDVSPATIRNEMKQLEDLNFLEKTHSSSGRSPSEEGFRLYVDQLLKQTSRQNKNKIQRLNQLLIENHYDISSALSYFANELSMKSHYATLVVHPKHSEEMINNVHLIKANDSIMILVIIYNSGHVEHFHLNSSLGLSPDRLIAISNFISNNNLEMRTKLSNKINSFASSNEENQFINDIVKMINSHISKQSNSIFLGGKVKLIDALNESNVSSIQPILQYLESERITELLQTITSNDINVKIGKEIDESLSDISIVTSQYHFDNSLKGQIAVIGPTAMRYQNVIQLLNQIW</sequence>
<gene>
    <name evidence="5 7" type="primary">hrcA</name>
    <name evidence="7" type="ORF">AL503_009830</name>
</gene>
<dbReference type="HAMAP" id="MF_00081">
    <property type="entry name" value="HrcA"/>
    <property type="match status" value="1"/>
</dbReference>
<evidence type="ECO:0000256" key="4">
    <source>
        <dbReference type="ARBA" id="ARBA00023163"/>
    </source>
</evidence>
<dbReference type="InterPro" id="IPR036390">
    <property type="entry name" value="WH_DNA-bd_sf"/>
</dbReference>
<dbReference type="InterPro" id="IPR029016">
    <property type="entry name" value="GAF-like_dom_sf"/>
</dbReference>
<keyword evidence="4 5" id="KW-0804">Transcription</keyword>
<reference evidence="7 8" key="1">
    <citation type="submission" date="2017-12" db="EMBL/GenBank/DDBJ databases">
        <title>FDA dAtabase for Regulatory Grade micrObial Sequences (FDA-ARGOS): Supporting development and validation of Infectious Disease Dx tests.</title>
        <authorList>
            <person name="Hoffmann M."/>
            <person name="Allard M."/>
            <person name="Evans P."/>
            <person name="Brown E."/>
            <person name="Tallon L."/>
            <person name="Sadzewicz L."/>
            <person name="Sengamalay N."/>
            <person name="Ott S."/>
            <person name="Godinez A."/>
            <person name="Nagaraj S."/>
            <person name="Vavikolanu K."/>
            <person name="Aluvathingal J."/>
            <person name="Nadendla S."/>
            <person name="Sichtig H."/>
        </authorList>
    </citation>
    <scope>NUCLEOTIDE SEQUENCE [LARGE SCALE GENOMIC DNA]</scope>
    <source>
        <strain evidence="7 8">FDAARGOS_148</strain>
    </source>
</reference>
<evidence type="ECO:0000256" key="5">
    <source>
        <dbReference type="HAMAP-Rule" id="MF_00081"/>
    </source>
</evidence>
<dbReference type="Pfam" id="PF01628">
    <property type="entry name" value="HrcA"/>
    <property type="match status" value="1"/>
</dbReference>
<feature type="domain" description="Heat-inducible transcription repressor HrcA C-terminal" evidence="6">
    <location>
        <begin position="107"/>
        <end position="318"/>
    </location>
</feature>
<accession>A0A2K0A7P5</accession>
<keyword evidence="2 5" id="KW-0805">Transcription regulation</keyword>
<dbReference type="InterPro" id="IPR023120">
    <property type="entry name" value="WHTH_transcript_rep_HrcA_IDD"/>
</dbReference>
<proteinExistence type="inferred from homology"/>
<dbReference type="Gene3D" id="1.10.10.10">
    <property type="entry name" value="Winged helix-like DNA-binding domain superfamily/Winged helix DNA-binding domain"/>
    <property type="match status" value="1"/>
</dbReference>
<dbReference type="NCBIfam" id="TIGR00331">
    <property type="entry name" value="hrcA"/>
    <property type="match status" value="1"/>
</dbReference>
<evidence type="ECO:0000256" key="1">
    <source>
        <dbReference type="ARBA" id="ARBA00022491"/>
    </source>
</evidence>
<dbReference type="EMBL" id="LORN02000015">
    <property type="protein sequence ID" value="PNN21040.1"/>
    <property type="molecule type" value="Genomic_DNA"/>
</dbReference>
<dbReference type="Gene3D" id="3.30.450.40">
    <property type="match status" value="1"/>
</dbReference>
<evidence type="ECO:0000256" key="3">
    <source>
        <dbReference type="ARBA" id="ARBA00023016"/>
    </source>
</evidence>
<dbReference type="SUPFAM" id="SSF46785">
    <property type="entry name" value="Winged helix' DNA-binding domain"/>
    <property type="match status" value="1"/>
</dbReference>
<comment type="function">
    <text evidence="5">Negative regulator of class I heat shock genes (grpE-dnaK-dnaJ and groELS operons). Prevents heat-shock induction of these operons.</text>
</comment>
<dbReference type="Proteomes" id="UP000053523">
    <property type="component" value="Unassembled WGS sequence"/>
</dbReference>
<dbReference type="PIRSF" id="PIRSF005485">
    <property type="entry name" value="HrcA"/>
    <property type="match status" value="1"/>
</dbReference>
<dbReference type="InterPro" id="IPR021153">
    <property type="entry name" value="HrcA_C"/>
</dbReference>